<reference evidence="19 20" key="1">
    <citation type="submission" date="2018-08" db="EMBL/GenBank/DDBJ databases">
        <title>A genome reference for cultivated species of the human gut microbiota.</title>
        <authorList>
            <person name="Zou Y."/>
            <person name="Xue W."/>
            <person name="Luo G."/>
        </authorList>
    </citation>
    <scope>NUCLEOTIDE SEQUENCE [LARGE SCALE GENOMIC DNA]</scope>
    <source>
        <strain evidence="19 20">AF22-21</strain>
    </source>
</reference>
<dbReference type="SMART" id="SM00279">
    <property type="entry name" value="HhH2"/>
    <property type="match status" value="1"/>
</dbReference>
<evidence type="ECO:0000256" key="6">
    <source>
        <dbReference type="ARBA" id="ARBA00022705"/>
    </source>
</evidence>
<dbReference type="FunFam" id="3.40.50.1010:FF:000001">
    <property type="entry name" value="DNA polymerase I"/>
    <property type="match status" value="1"/>
</dbReference>
<evidence type="ECO:0000256" key="1">
    <source>
        <dbReference type="ARBA" id="ARBA00007705"/>
    </source>
</evidence>
<dbReference type="EMBL" id="QRVK01000046">
    <property type="protein sequence ID" value="RGS37241.1"/>
    <property type="molecule type" value="Genomic_DNA"/>
</dbReference>
<evidence type="ECO:0000256" key="5">
    <source>
        <dbReference type="ARBA" id="ARBA00022695"/>
    </source>
</evidence>
<evidence type="ECO:0000256" key="12">
    <source>
        <dbReference type="ARBA" id="ARBA00023125"/>
    </source>
</evidence>
<evidence type="ECO:0000259" key="17">
    <source>
        <dbReference type="SMART" id="SM00475"/>
    </source>
</evidence>
<comment type="subunit">
    <text evidence="16">Single-chain monomer with multiple functions.</text>
</comment>
<proteinExistence type="inferred from homology"/>
<dbReference type="GO" id="GO:0006302">
    <property type="term" value="P:double-strand break repair"/>
    <property type="evidence" value="ECO:0007669"/>
    <property type="project" value="TreeGrafter"/>
</dbReference>
<keyword evidence="4 16" id="KW-0808">Transferase</keyword>
<feature type="domain" description="5'-3' exonuclease" evidence="17">
    <location>
        <begin position="11"/>
        <end position="272"/>
    </location>
</feature>
<dbReference type="SMART" id="SM00475">
    <property type="entry name" value="53EXOc"/>
    <property type="match status" value="1"/>
</dbReference>
<dbReference type="CDD" id="cd09898">
    <property type="entry name" value="H3TH_53EXO"/>
    <property type="match status" value="1"/>
</dbReference>
<keyword evidence="12 16" id="KW-0238">DNA-binding</keyword>
<dbReference type="InterPro" id="IPR012337">
    <property type="entry name" value="RNaseH-like_sf"/>
</dbReference>
<dbReference type="CDD" id="cd08637">
    <property type="entry name" value="DNA_pol_A_pol_I_C"/>
    <property type="match status" value="1"/>
</dbReference>
<organism evidence="19 20">
    <name type="scientific">Coprococcus eutactus</name>
    <dbReference type="NCBI Taxonomy" id="33043"/>
    <lineage>
        <taxon>Bacteria</taxon>
        <taxon>Bacillati</taxon>
        <taxon>Bacillota</taxon>
        <taxon>Clostridia</taxon>
        <taxon>Lachnospirales</taxon>
        <taxon>Lachnospiraceae</taxon>
        <taxon>Coprococcus</taxon>
    </lineage>
</organism>
<dbReference type="PROSITE" id="PS00447">
    <property type="entry name" value="DNA_POLYMERASE_A"/>
    <property type="match status" value="1"/>
</dbReference>
<evidence type="ECO:0000256" key="16">
    <source>
        <dbReference type="RuleBase" id="RU004460"/>
    </source>
</evidence>
<dbReference type="InterPro" id="IPR043502">
    <property type="entry name" value="DNA/RNA_pol_sf"/>
</dbReference>
<evidence type="ECO:0000256" key="14">
    <source>
        <dbReference type="ARBA" id="ARBA00049244"/>
    </source>
</evidence>
<sequence length="886" mass="99198">MEDTQMPDHNKKILIIDGHSILNRAFYGLPDLTNYEGLHTNAVLGFLNIIFKIIDEEQPTNMCVAFDVKQPTFRHLMYKEYKGTRKPMPDELREQVPLIKEVLTAMNITIIEKGGYEADDIIGTLSRIADKDGYKVVIVSGDRDLLQLATDNILVRIPKTKAGGTTVENYYAADVQELYGVTPVQFIDMKGLMGDTSDNIPGVPGIGEKTAGKIIQEWKSIDNALEHIDEIKPPKAQKNLREFADQAKMSRKLATIKLDCVLDFNLDDTDLSDMFNDKSYNIMKRLEFKSMLKRFDAKPDAQELKPEITVINENSALDTVRDTVIAAGKAGMYVISDSDILYGIAITCDARTVYVINSMSGVSSDAVSDIVRDIKTSGTSICIGDIKGCLNDMDFSECDTNVLDAGIAAYLLNPLENSYNYDDISKEYLEVMLPSEKELTGKEELNAFTFISDNFLELFAYKALVPLLAMDTLIEKLKGTGMYDLYMNVELPTVYTLHDMEKRGVRVDRTALEEYSHKLESRIKELHDSIIEYAGKDFNINSPKQLGPVLFEDMALPGGKKTKTGYSTSADVLEKIKNVHPIINDILEYRQLSKLNSTYAIGLGSFISSDGRIHGTFNQTITATGRISSTDPNLQNIPMRMELGRLIRKAFIPQDGFVFVDADYSQVELRVLAHLSDDSVMKNAFQNNIDIHSTTASEVFGVPIDEVTPLQRRHAKAVNFGIVYGISAFGLSEDLGISRKEASDFIEKYYDTYKSIKTYLDGQVKFAKENGYVKTMFGRIRPIPELKSSNFMQRSFGERVAMNSPIQGSAADIIKIAMLHVNIKLKELGLKSRLILQIHDELLIETAKDEVDTVRKILVDEMMHAADMTVPLEVGIASGNNWYEAK</sequence>
<keyword evidence="13 16" id="KW-0234">DNA repair</keyword>
<comment type="function">
    <text evidence="16">In addition to polymerase activity, this DNA polymerase exhibits 5'-3' exonuclease activity.</text>
</comment>
<dbReference type="FunFam" id="1.10.150.20:FF:000003">
    <property type="entry name" value="DNA polymerase I"/>
    <property type="match status" value="1"/>
</dbReference>
<evidence type="ECO:0000256" key="10">
    <source>
        <dbReference type="ARBA" id="ARBA00022839"/>
    </source>
</evidence>
<dbReference type="FunFam" id="1.20.1060.10:FF:000001">
    <property type="entry name" value="DNA polymerase I"/>
    <property type="match status" value="1"/>
</dbReference>
<name>A0A412IIR4_9FIRM</name>
<dbReference type="Pfam" id="PF01367">
    <property type="entry name" value="5_3_exonuc"/>
    <property type="match status" value="1"/>
</dbReference>
<dbReference type="InterPro" id="IPR020045">
    <property type="entry name" value="DNA_polI_H3TH"/>
</dbReference>
<dbReference type="Gene3D" id="1.20.1060.10">
    <property type="entry name" value="Taq DNA Polymerase, Chain T, domain 4"/>
    <property type="match status" value="1"/>
</dbReference>
<dbReference type="Gene3D" id="1.10.150.20">
    <property type="entry name" value="5' to 3' exonuclease, C-terminal subdomain"/>
    <property type="match status" value="2"/>
</dbReference>
<evidence type="ECO:0000256" key="7">
    <source>
        <dbReference type="ARBA" id="ARBA00022722"/>
    </source>
</evidence>
<dbReference type="SUPFAM" id="SSF56672">
    <property type="entry name" value="DNA/RNA polymerases"/>
    <property type="match status" value="1"/>
</dbReference>
<keyword evidence="6 16" id="KW-0235">DNA replication</keyword>
<evidence type="ECO:0000256" key="8">
    <source>
        <dbReference type="ARBA" id="ARBA00022763"/>
    </source>
</evidence>
<dbReference type="FunFam" id="1.10.150.20:FF:000002">
    <property type="entry name" value="DNA polymerase I"/>
    <property type="match status" value="1"/>
</dbReference>
<dbReference type="InterPro" id="IPR018320">
    <property type="entry name" value="DNA_polymerase_1"/>
</dbReference>
<dbReference type="InterPro" id="IPR020046">
    <property type="entry name" value="5-3_exonucl_a-hlix_arch_N"/>
</dbReference>
<dbReference type="NCBIfam" id="TIGR00593">
    <property type="entry name" value="pola"/>
    <property type="match status" value="1"/>
</dbReference>
<dbReference type="Proteomes" id="UP000283295">
    <property type="component" value="Unassembled WGS sequence"/>
</dbReference>
<keyword evidence="8 16" id="KW-0227">DNA damage</keyword>
<dbReference type="InterPro" id="IPR008918">
    <property type="entry name" value="HhH2"/>
</dbReference>
<keyword evidence="5 16" id="KW-0548">Nucleotidyltransferase</keyword>
<gene>
    <name evidence="16" type="primary">polA</name>
    <name evidence="19" type="ORF">DWX94_12445</name>
</gene>
<evidence type="ECO:0000256" key="11">
    <source>
        <dbReference type="ARBA" id="ARBA00022932"/>
    </source>
</evidence>
<evidence type="ECO:0000256" key="13">
    <source>
        <dbReference type="ARBA" id="ARBA00023204"/>
    </source>
</evidence>
<dbReference type="InterPro" id="IPR001098">
    <property type="entry name" value="DNA-dir_DNA_pol_A_palm_dom"/>
</dbReference>
<dbReference type="Pfam" id="PF02739">
    <property type="entry name" value="5_3_exonuc_N"/>
    <property type="match status" value="1"/>
</dbReference>
<dbReference type="InterPro" id="IPR002421">
    <property type="entry name" value="5-3_exonuclease"/>
</dbReference>
<dbReference type="InterPro" id="IPR029060">
    <property type="entry name" value="PIN-like_dom_sf"/>
</dbReference>
<dbReference type="PANTHER" id="PTHR10133">
    <property type="entry name" value="DNA POLYMERASE I"/>
    <property type="match status" value="1"/>
</dbReference>
<comment type="catalytic activity">
    <reaction evidence="14 16">
        <text>DNA(n) + a 2'-deoxyribonucleoside 5'-triphosphate = DNA(n+1) + diphosphate</text>
        <dbReference type="Rhea" id="RHEA:22508"/>
        <dbReference type="Rhea" id="RHEA-COMP:17339"/>
        <dbReference type="Rhea" id="RHEA-COMP:17340"/>
        <dbReference type="ChEBI" id="CHEBI:33019"/>
        <dbReference type="ChEBI" id="CHEBI:61560"/>
        <dbReference type="ChEBI" id="CHEBI:173112"/>
        <dbReference type="EC" id="2.7.7.7"/>
    </reaction>
</comment>
<evidence type="ECO:0000259" key="18">
    <source>
        <dbReference type="SMART" id="SM00482"/>
    </source>
</evidence>
<feature type="domain" description="DNA-directed DNA polymerase family A palm" evidence="18">
    <location>
        <begin position="644"/>
        <end position="850"/>
    </location>
</feature>
<dbReference type="InterPro" id="IPR002298">
    <property type="entry name" value="DNA_polymerase_A"/>
</dbReference>
<evidence type="ECO:0000256" key="9">
    <source>
        <dbReference type="ARBA" id="ARBA00022801"/>
    </source>
</evidence>
<dbReference type="CDD" id="cd09859">
    <property type="entry name" value="PIN_53EXO"/>
    <property type="match status" value="1"/>
</dbReference>
<evidence type="ECO:0000256" key="4">
    <source>
        <dbReference type="ARBA" id="ARBA00022679"/>
    </source>
</evidence>
<keyword evidence="7" id="KW-0540">Nuclease</keyword>
<dbReference type="Gene3D" id="3.40.50.1010">
    <property type="entry name" value="5'-nuclease"/>
    <property type="match status" value="1"/>
</dbReference>
<dbReference type="SMART" id="SM00482">
    <property type="entry name" value="POLAc"/>
    <property type="match status" value="1"/>
</dbReference>
<dbReference type="GO" id="GO:0003677">
    <property type="term" value="F:DNA binding"/>
    <property type="evidence" value="ECO:0007669"/>
    <property type="project" value="UniProtKB-UniRule"/>
</dbReference>
<dbReference type="NCBIfam" id="NF004397">
    <property type="entry name" value="PRK05755.1"/>
    <property type="match status" value="1"/>
</dbReference>
<accession>A0A412IIR4</accession>
<dbReference type="EC" id="2.7.7.7" evidence="2 15"/>
<dbReference type="PANTHER" id="PTHR10133:SF27">
    <property type="entry name" value="DNA POLYMERASE NU"/>
    <property type="match status" value="1"/>
</dbReference>
<dbReference type="InterPro" id="IPR036279">
    <property type="entry name" value="5-3_exonuclease_C_sf"/>
</dbReference>
<dbReference type="PRINTS" id="PR00868">
    <property type="entry name" value="DNAPOLI"/>
</dbReference>
<dbReference type="Gene3D" id="3.30.420.10">
    <property type="entry name" value="Ribonuclease H-like superfamily/Ribonuclease H"/>
    <property type="match status" value="1"/>
</dbReference>
<dbReference type="Gene3D" id="3.30.70.370">
    <property type="match status" value="1"/>
</dbReference>
<dbReference type="SUPFAM" id="SSF88723">
    <property type="entry name" value="PIN domain-like"/>
    <property type="match status" value="1"/>
</dbReference>
<dbReference type="AlphaFoldDB" id="A0A412IIR4"/>
<dbReference type="GO" id="GO:0006261">
    <property type="term" value="P:DNA-templated DNA replication"/>
    <property type="evidence" value="ECO:0007669"/>
    <property type="project" value="UniProtKB-UniRule"/>
</dbReference>
<dbReference type="GO" id="GO:0008409">
    <property type="term" value="F:5'-3' exonuclease activity"/>
    <property type="evidence" value="ECO:0007669"/>
    <property type="project" value="UniProtKB-UniRule"/>
</dbReference>
<comment type="similarity">
    <text evidence="1 16">Belongs to the DNA polymerase type-A family.</text>
</comment>
<dbReference type="SUPFAM" id="SSF53098">
    <property type="entry name" value="Ribonuclease H-like"/>
    <property type="match status" value="1"/>
</dbReference>
<dbReference type="Pfam" id="PF00476">
    <property type="entry name" value="DNA_pol_A"/>
    <property type="match status" value="1"/>
</dbReference>
<keyword evidence="9 16" id="KW-0378">Hydrolase</keyword>
<dbReference type="OrthoDB" id="9806424at2"/>
<evidence type="ECO:0000256" key="2">
    <source>
        <dbReference type="ARBA" id="ARBA00012417"/>
    </source>
</evidence>
<dbReference type="InterPro" id="IPR019760">
    <property type="entry name" value="DNA-dir_DNA_pol_A_CS"/>
</dbReference>
<dbReference type="SUPFAM" id="SSF47807">
    <property type="entry name" value="5' to 3' exonuclease, C-terminal subdomain"/>
    <property type="match status" value="1"/>
</dbReference>
<comment type="caution">
    <text evidence="19">The sequence shown here is derived from an EMBL/GenBank/DDBJ whole genome shotgun (WGS) entry which is preliminary data.</text>
</comment>
<keyword evidence="10 16" id="KW-0269">Exonuclease</keyword>
<evidence type="ECO:0000313" key="20">
    <source>
        <dbReference type="Proteomes" id="UP000283295"/>
    </source>
</evidence>
<evidence type="ECO:0000313" key="19">
    <source>
        <dbReference type="EMBL" id="RGS37241.1"/>
    </source>
</evidence>
<evidence type="ECO:0000256" key="3">
    <source>
        <dbReference type="ARBA" id="ARBA00020311"/>
    </source>
</evidence>
<dbReference type="GO" id="GO:0003887">
    <property type="term" value="F:DNA-directed DNA polymerase activity"/>
    <property type="evidence" value="ECO:0007669"/>
    <property type="project" value="UniProtKB-UniRule"/>
</dbReference>
<protein>
    <recommendedName>
        <fullName evidence="3 15">DNA polymerase I</fullName>
        <ecNumber evidence="2 15">2.7.7.7</ecNumber>
    </recommendedName>
</protein>
<keyword evidence="11 16" id="KW-0239">DNA-directed DNA polymerase</keyword>
<evidence type="ECO:0000256" key="15">
    <source>
        <dbReference type="NCBIfam" id="TIGR00593"/>
    </source>
</evidence>
<dbReference type="InterPro" id="IPR036397">
    <property type="entry name" value="RNaseH_sf"/>
</dbReference>